<reference evidence="2" key="1">
    <citation type="submission" date="2014-05" db="EMBL/GenBank/DDBJ databases">
        <title>The transcriptome of the halophilic microalga Tetraselmis sp. GSL018 isolated from the Great Salt Lake, Utah.</title>
        <authorList>
            <person name="Jinkerson R.E."/>
            <person name="D'Adamo S."/>
            <person name="Posewitz M.C."/>
        </authorList>
    </citation>
    <scope>NUCLEOTIDE SEQUENCE</scope>
    <source>
        <strain evidence="2">GSL018</strain>
    </source>
</reference>
<dbReference type="AlphaFoldDB" id="A0A061RVK3"/>
<evidence type="ECO:0000313" key="2">
    <source>
        <dbReference type="EMBL" id="JAC74789.1"/>
    </source>
</evidence>
<protein>
    <submittedName>
        <fullName evidence="2">Uncharacterized protein</fullName>
    </submittedName>
</protein>
<organism evidence="2">
    <name type="scientific">Tetraselmis sp. GSL018</name>
    <dbReference type="NCBI Taxonomy" id="582737"/>
    <lineage>
        <taxon>Eukaryota</taxon>
        <taxon>Viridiplantae</taxon>
        <taxon>Chlorophyta</taxon>
        <taxon>core chlorophytes</taxon>
        <taxon>Chlorodendrophyceae</taxon>
        <taxon>Chlorodendrales</taxon>
        <taxon>Chlorodendraceae</taxon>
        <taxon>Tetraselmis</taxon>
    </lineage>
</organism>
<feature type="non-terminal residue" evidence="2">
    <location>
        <position position="1"/>
    </location>
</feature>
<keyword evidence="1" id="KW-0732">Signal</keyword>
<name>A0A061RVK3_9CHLO</name>
<dbReference type="EMBL" id="GBEZ01010945">
    <property type="protein sequence ID" value="JAC74789.1"/>
    <property type="molecule type" value="Transcribed_RNA"/>
</dbReference>
<feature type="chain" id="PRO_5001610817" evidence="1">
    <location>
        <begin position="31"/>
        <end position="90"/>
    </location>
</feature>
<gene>
    <name evidence="2" type="ORF">TSPGSL018_24993</name>
</gene>
<feature type="signal peptide" evidence="1">
    <location>
        <begin position="1"/>
        <end position="30"/>
    </location>
</feature>
<sequence>GGGCVAWAGYGGWQRGLLFVSRGFLAGSLAGGLEEGDPEHDAVVPEALELGAELAPRCRVGFPEREAALEPLKQLDEEAAVGVRGGEAAV</sequence>
<proteinExistence type="predicted"/>
<evidence type="ECO:0000256" key="1">
    <source>
        <dbReference type="SAM" id="SignalP"/>
    </source>
</evidence>
<feature type="non-terminal residue" evidence="2">
    <location>
        <position position="90"/>
    </location>
</feature>
<accession>A0A061RVK3</accession>